<sequence>MSRRQLAFILCACINFSTLLCAPSAQQSHRLNNDSSNNNDIINRMLPAYAVASRASGLLNSSLCEKELLDFREAVDQRILWSLKMLDSSGDVQSSFFYGNNYWLGSRSQCIDVMSTVPLPISKLHLLNNTLYRDPQKEIPPFKTNYFAAHFKHNSTLQYHINLPNEDVITLGLCLPASCSENDISFILERVFRDRILIISDLYSADFEMIQVKNLKDDYKWLRSGATPIICIILVLSIFMVIIGTVYDVFVNRKYSNKKNKIDTDGKNTIQEMEMEATPLRSSRIGKVLLCFSAYTNTKIIFNTKLHADALPIIHGLKFLSMCWLLAGHVPMYMADYTDNKVWAWKFSDGFTNQILMNSHLGVDTFFFLSGLLVAYFYIKDKMNKDRIQPLTYKAKINEFFLLVLRRFIRLTPAYMMVLAISHVSSTWFDKTSPFYVYERPHETCSKYWWRNLLYINNLFGLKTMCMSWSWYLSADMQFFIIAVALLILSTMYFYIAMAILSALLIGSITLTGYLSYIYEYIPTLDEQYRLMDVLYFPPWVRASPYIVGMIAGYILTQLNGKLRLKTRTVILCWCFGSACNIIVVFGTYKRQIPILPAAIYAALHKGIWATGIAWVTIACLTQHGGIVYRILSFKGWAPLSRLSYCAYLINPLVVHSIRLLSETSVHFELVPLGIVLMGYFTITYTCSYVLSLVVETPFNLLVRQTMQARSKRKYKWRNSEKL</sequence>
<keyword evidence="4" id="KW-1185">Reference proteome</keyword>
<feature type="chain" id="PRO_5026681041" evidence="2">
    <location>
        <begin position="22"/>
        <end position="723"/>
    </location>
</feature>
<name>A0A6J1PJD4_9HYME</name>
<feature type="transmembrane region" description="Helical" evidence="1">
    <location>
        <begin position="609"/>
        <end position="631"/>
    </location>
</feature>
<feature type="transmembrane region" description="Helical" evidence="1">
    <location>
        <begin position="496"/>
        <end position="519"/>
    </location>
</feature>
<organism evidence="4 5">
    <name type="scientific">Temnothorax curvispinosus</name>
    <dbReference type="NCBI Taxonomy" id="300111"/>
    <lineage>
        <taxon>Eukaryota</taxon>
        <taxon>Metazoa</taxon>
        <taxon>Ecdysozoa</taxon>
        <taxon>Arthropoda</taxon>
        <taxon>Hexapoda</taxon>
        <taxon>Insecta</taxon>
        <taxon>Pterygota</taxon>
        <taxon>Neoptera</taxon>
        <taxon>Endopterygota</taxon>
        <taxon>Hymenoptera</taxon>
        <taxon>Apocrita</taxon>
        <taxon>Aculeata</taxon>
        <taxon>Formicoidea</taxon>
        <taxon>Formicidae</taxon>
        <taxon>Myrmicinae</taxon>
        <taxon>Temnothorax</taxon>
    </lineage>
</organism>
<dbReference type="SMART" id="SM00703">
    <property type="entry name" value="NRF"/>
    <property type="match status" value="1"/>
</dbReference>
<dbReference type="PANTHER" id="PTHR11161">
    <property type="entry name" value="O-ACYLTRANSFERASE"/>
    <property type="match status" value="1"/>
</dbReference>
<keyword evidence="1" id="KW-1133">Transmembrane helix</keyword>
<protein>
    <submittedName>
        <fullName evidence="5">Nose resistant to fluoxetine protein 6-like isoform X1</fullName>
    </submittedName>
</protein>
<evidence type="ECO:0000259" key="3">
    <source>
        <dbReference type="SMART" id="SM00703"/>
    </source>
</evidence>
<dbReference type="Pfam" id="PF20146">
    <property type="entry name" value="NRF"/>
    <property type="match status" value="1"/>
</dbReference>
<feature type="transmembrane region" description="Helical" evidence="1">
    <location>
        <begin position="569"/>
        <end position="589"/>
    </location>
</feature>
<feature type="transmembrane region" description="Helical" evidence="1">
    <location>
        <begin position="226"/>
        <end position="251"/>
    </location>
</feature>
<dbReference type="PANTHER" id="PTHR11161:SF72">
    <property type="entry name" value="FI21449P1"/>
    <property type="match status" value="1"/>
</dbReference>
<gene>
    <name evidence="5" type="primary">LOC112453156</name>
</gene>
<dbReference type="InterPro" id="IPR006621">
    <property type="entry name" value="Nose-resist-to-fluoxetine_N"/>
</dbReference>
<keyword evidence="2" id="KW-0732">Signal</keyword>
<feature type="transmembrane region" description="Helical" evidence="1">
    <location>
        <begin position="673"/>
        <end position="703"/>
    </location>
</feature>
<dbReference type="InterPro" id="IPR002656">
    <property type="entry name" value="Acyl_transf_3_dom"/>
</dbReference>
<feature type="transmembrane region" description="Helical" evidence="1">
    <location>
        <begin position="643"/>
        <end position="661"/>
    </location>
</feature>
<reference evidence="5" key="1">
    <citation type="submission" date="2025-08" db="UniProtKB">
        <authorList>
            <consortium name="RefSeq"/>
        </authorList>
    </citation>
    <scope>IDENTIFICATION</scope>
    <source>
        <tissue evidence="5">Whole body</tissue>
    </source>
</reference>
<evidence type="ECO:0000313" key="5">
    <source>
        <dbReference type="RefSeq" id="XP_024869506.1"/>
    </source>
</evidence>
<keyword evidence="1" id="KW-0472">Membrane</keyword>
<dbReference type="Pfam" id="PF01757">
    <property type="entry name" value="Acyl_transf_3"/>
    <property type="match status" value="1"/>
</dbReference>
<dbReference type="RefSeq" id="XP_024869506.1">
    <property type="nucleotide sequence ID" value="XM_025013738.1"/>
</dbReference>
<evidence type="ECO:0000313" key="4">
    <source>
        <dbReference type="Proteomes" id="UP000504618"/>
    </source>
</evidence>
<feature type="transmembrane region" description="Helical" evidence="1">
    <location>
        <begin position="355"/>
        <end position="379"/>
    </location>
</feature>
<feature type="domain" description="Nose resistant-to-fluoxetine protein N-terminal" evidence="3">
    <location>
        <begin position="61"/>
        <end position="206"/>
    </location>
</feature>
<dbReference type="InterPro" id="IPR052728">
    <property type="entry name" value="O2_lipid_transport_reg"/>
</dbReference>
<feature type="transmembrane region" description="Helical" evidence="1">
    <location>
        <begin position="539"/>
        <end position="557"/>
    </location>
</feature>
<dbReference type="Proteomes" id="UP000504618">
    <property type="component" value="Unplaced"/>
</dbReference>
<evidence type="ECO:0000256" key="1">
    <source>
        <dbReference type="SAM" id="Phobius"/>
    </source>
</evidence>
<dbReference type="GO" id="GO:0016747">
    <property type="term" value="F:acyltransferase activity, transferring groups other than amino-acyl groups"/>
    <property type="evidence" value="ECO:0007669"/>
    <property type="project" value="InterPro"/>
</dbReference>
<dbReference type="AlphaFoldDB" id="A0A6J1PJD4"/>
<dbReference type="GeneID" id="112453156"/>
<evidence type="ECO:0000256" key="2">
    <source>
        <dbReference type="SAM" id="SignalP"/>
    </source>
</evidence>
<dbReference type="OrthoDB" id="207378at2759"/>
<accession>A0A6J1PJD4</accession>
<keyword evidence="1" id="KW-0812">Transmembrane</keyword>
<feature type="transmembrane region" description="Helical" evidence="1">
    <location>
        <begin position="317"/>
        <end position="335"/>
    </location>
</feature>
<feature type="signal peptide" evidence="2">
    <location>
        <begin position="1"/>
        <end position="21"/>
    </location>
</feature>
<proteinExistence type="predicted"/>